<feature type="region of interest" description="Disordered" evidence="2">
    <location>
        <begin position="1"/>
        <end position="53"/>
    </location>
</feature>
<dbReference type="InterPro" id="IPR029063">
    <property type="entry name" value="SAM-dependent_MTases_sf"/>
</dbReference>
<dbReference type="EMBL" id="LWDG02000655">
    <property type="protein sequence ID" value="KAE8263414.1"/>
    <property type="molecule type" value="Genomic_DNA"/>
</dbReference>
<dbReference type="GO" id="GO:0016279">
    <property type="term" value="F:protein-lysine N-methyltransferase activity"/>
    <property type="evidence" value="ECO:0007669"/>
    <property type="project" value="UniProtKB-UniRule"/>
</dbReference>
<dbReference type="PANTHER" id="PTHR14614">
    <property type="entry name" value="HEPATOCELLULAR CARCINOMA-ASSOCIATED ANTIGEN"/>
    <property type="match status" value="1"/>
</dbReference>
<proteinExistence type="inferred from homology"/>
<keyword evidence="1" id="KW-0489">Methyltransferase</keyword>
<accession>A0A8X7N3L9</accession>
<name>A0A8X7N3L9_9BASI</name>
<feature type="binding site" evidence="1">
    <location>
        <position position="182"/>
    </location>
    <ligand>
        <name>S-adenosyl-L-methionine</name>
        <dbReference type="ChEBI" id="CHEBI:59789"/>
    </ligand>
</feature>
<feature type="binding site" evidence="1">
    <location>
        <position position="129"/>
    </location>
    <ligand>
        <name>S-adenosyl-L-methionine</name>
        <dbReference type="ChEBI" id="CHEBI:59789"/>
    </ligand>
</feature>
<dbReference type="SUPFAM" id="SSF53335">
    <property type="entry name" value="S-adenosyl-L-methionine-dependent methyltransferases"/>
    <property type="match status" value="1"/>
</dbReference>
<feature type="binding site" evidence="1">
    <location>
        <position position="224"/>
    </location>
    <ligand>
        <name>S-adenosyl-L-methionine</name>
        <dbReference type="ChEBI" id="CHEBI:59789"/>
    </ligand>
</feature>
<keyword evidence="1" id="KW-0808">Transferase</keyword>
<gene>
    <name evidence="1" type="primary">EFM6</name>
    <name evidence="3" type="ORF">A4X09_0g7238</name>
</gene>
<comment type="subcellular location">
    <subcellularLocation>
        <location evidence="1">Cytoplasm</location>
    </subcellularLocation>
</comment>
<reference evidence="3" key="1">
    <citation type="submission" date="2016-04" db="EMBL/GenBank/DDBJ databases">
        <authorList>
            <person name="Nguyen H.D."/>
            <person name="Samba Siva P."/>
            <person name="Cullis J."/>
            <person name="Levesque C.A."/>
            <person name="Hambleton S."/>
        </authorList>
    </citation>
    <scope>NUCLEOTIDE SEQUENCE</scope>
    <source>
        <strain evidence="3">DAOMC 236422</strain>
    </source>
</reference>
<comment type="function">
    <text evidence="1">S-adenosyl-L-methionine-dependent protein-lysine N-methyltransferase that methylates elongation factor 1-alpha.</text>
</comment>
<comment type="similarity">
    <text evidence="1">Belongs to the class I-like SAM-binding methyltransferase superfamily. METTL21 family. EFM6 subfamily.</text>
</comment>
<evidence type="ECO:0000313" key="4">
    <source>
        <dbReference type="Proteomes" id="UP000078113"/>
    </source>
</evidence>
<evidence type="ECO:0000256" key="1">
    <source>
        <dbReference type="HAMAP-Rule" id="MF_03198"/>
    </source>
</evidence>
<organism evidence="3 4">
    <name type="scientific">Tilletia walkeri</name>
    <dbReference type="NCBI Taxonomy" id="117179"/>
    <lineage>
        <taxon>Eukaryota</taxon>
        <taxon>Fungi</taxon>
        <taxon>Dikarya</taxon>
        <taxon>Basidiomycota</taxon>
        <taxon>Ustilaginomycotina</taxon>
        <taxon>Exobasidiomycetes</taxon>
        <taxon>Tilletiales</taxon>
        <taxon>Tilletiaceae</taxon>
        <taxon>Tilletia</taxon>
    </lineage>
</organism>
<dbReference type="EC" id="2.1.1.-" evidence="1"/>
<comment type="caution">
    <text evidence="3">The sequence shown here is derived from an EMBL/GenBank/DDBJ whole genome shotgun (WGS) entry which is preliminary data.</text>
</comment>
<dbReference type="InterPro" id="IPR019410">
    <property type="entry name" value="Methyltransf_16"/>
</dbReference>
<feature type="compositionally biased region" description="Acidic residues" evidence="2">
    <location>
        <begin position="32"/>
        <end position="41"/>
    </location>
</feature>
<protein>
    <recommendedName>
        <fullName evidence="1">Protein-lysine N-methyltransferase EFM6</fullName>
        <ecNumber evidence="1">2.1.1.-</ecNumber>
    </recommendedName>
    <alternativeName>
        <fullName evidence="1">Elongation factor methyltransferase 6</fullName>
    </alternativeName>
</protein>
<feature type="compositionally biased region" description="Basic and acidic residues" evidence="2">
    <location>
        <begin position="42"/>
        <end position="52"/>
    </location>
</feature>
<dbReference type="InterPro" id="IPR033684">
    <property type="entry name" value="EFM6"/>
</dbReference>
<dbReference type="PANTHER" id="PTHR14614:SF132">
    <property type="entry name" value="PROTEIN-LYSINE METHYLTRANSFERASE C42C1.13"/>
    <property type="match status" value="1"/>
</dbReference>
<dbReference type="GO" id="GO:0032259">
    <property type="term" value="P:methylation"/>
    <property type="evidence" value="ECO:0007669"/>
    <property type="project" value="UniProtKB-KW"/>
</dbReference>
<dbReference type="GO" id="GO:0005737">
    <property type="term" value="C:cytoplasm"/>
    <property type="evidence" value="ECO:0007669"/>
    <property type="project" value="UniProtKB-SubCell"/>
</dbReference>
<dbReference type="Proteomes" id="UP000078113">
    <property type="component" value="Unassembled WGS sequence"/>
</dbReference>
<dbReference type="Gene3D" id="3.40.50.150">
    <property type="entry name" value="Vaccinia Virus protein VP39"/>
    <property type="match status" value="1"/>
</dbReference>
<feature type="binding site" evidence="1">
    <location>
        <position position="242"/>
    </location>
    <ligand>
        <name>S-adenosyl-L-methionine</name>
        <dbReference type="ChEBI" id="CHEBI:59789"/>
    </ligand>
</feature>
<feature type="binding site" evidence="1">
    <location>
        <begin position="159"/>
        <end position="161"/>
    </location>
    <ligand>
        <name>S-adenosyl-L-methionine</name>
        <dbReference type="ChEBI" id="CHEBI:59789"/>
    </ligand>
</feature>
<keyword evidence="1" id="KW-0963">Cytoplasm</keyword>
<reference evidence="3" key="2">
    <citation type="journal article" date="2019" name="IMA Fungus">
        <title>Genome sequencing and comparison of five Tilletia species to identify candidate genes for the detection of regulated species infecting wheat.</title>
        <authorList>
            <person name="Nguyen H.D.T."/>
            <person name="Sultana T."/>
            <person name="Kesanakurti P."/>
            <person name="Hambleton S."/>
        </authorList>
    </citation>
    <scope>NUCLEOTIDE SEQUENCE</scope>
    <source>
        <strain evidence="3">DAOMC 236422</strain>
    </source>
</reference>
<dbReference type="HAMAP" id="MF_03198">
    <property type="entry name" value="Methyltr_EFM6"/>
    <property type="match status" value="1"/>
</dbReference>
<feature type="compositionally biased region" description="Basic and acidic residues" evidence="2">
    <location>
        <begin position="1"/>
        <end position="31"/>
    </location>
</feature>
<evidence type="ECO:0000313" key="3">
    <source>
        <dbReference type="EMBL" id="KAE8263414.1"/>
    </source>
</evidence>
<dbReference type="Pfam" id="PF10294">
    <property type="entry name" value="Methyltransf_16"/>
    <property type="match status" value="1"/>
</dbReference>
<dbReference type="AlphaFoldDB" id="A0A8X7N3L9"/>
<keyword evidence="4" id="KW-1185">Reference proteome</keyword>
<evidence type="ECO:0000256" key="2">
    <source>
        <dbReference type="SAM" id="MobiDB-lite"/>
    </source>
</evidence>
<keyword evidence="1" id="KW-0949">S-adenosyl-L-methionine</keyword>
<sequence>MDEGERIRRELEEDERLDAADPLRHLLRAGDDNEDEVEVEEEQHHHPEDETRLPNGQLRYKLNEGNGLVPAQRAAVEGDTRAVVRYFSSSSSKPITFGLSSSPTETPEGSYFDVHLYQDVSGGCGGRIWPAAEVLGAYLARSPEAWRAKWEGKQVVELGSGTGLLGLLCARMGLGGMVWITDQDAMLDLMQRNLKLNEEVAHTEGGNASAKSLSSTCVVKELNWGEPIPEDIPSKPDVLLLADCVYLEVAFQPLVDTMVELSTPSTEILFCYQKRRKADKRFFALLKRHFSFEHVEDDDPERRTVYNREGTQLLRVVKMK</sequence>